<evidence type="ECO:0000256" key="7">
    <source>
        <dbReference type="ARBA" id="ARBA00023128"/>
    </source>
</evidence>
<dbReference type="AlphaFoldDB" id="A0A8J4PRI1"/>
<evidence type="ECO:0000256" key="4">
    <source>
        <dbReference type="ARBA" id="ARBA00022692"/>
    </source>
</evidence>
<reference evidence="11" key="1">
    <citation type="submission" date="2020-01" db="EMBL/GenBank/DDBJ databases">
        <title>Development of genomics and gene disruption for Polysphondylium violaceum indicates a role for the polyketide synthase stlB in stalk morphogenesis.</title>
        <authorList>
            <person name="Narita B."/>
            <person name="Kawabe Y."/>
            <person name="Kin K."/>
            <person name="Saito T."/>
            <person name="Gibbs R."/>
            <person name="Kuspa A."/>
            <person name="Muzny D."/>
            <person name="Queller D."/>
            <person name="Richards S."/>
            <person name="Strassman J."/>
            <person name="Sucgang R."/>
            <person name="Worley K."/>
            <person name="Schaap P."/>
        </authorList>
    </citation>
    <scope>NUCLEOTIDE SEQUENCE</scope>
    <source>
        <strain evidence="11">QSvi11</strain>
    </source>
</reference>
<feature type="compositionally biased region" description="Polar residues" evidence="9">
    <location>
        <begin position="12"/>
        <end position="24"/>
    </location>
</feature>
<feature type="transmembrane region" description="Helical" evidence="10">
    <location>
        <begin position="80"/>
        <end position="98"/>
    </location>
</feature>
<evidence type="ECO:0000313" key="12">
    <source>
        <dbReference type="Proteomes" id="UP000695562"/>
    </source>
</evidence>
<evidence type="ECO:0000313" key="11">
    <source>
        <dbReference type="EMBL" id="KAF2070969.1"/>
    </source>
</evidence>
<organism evidence="11 12">
    <name type="scientific">Polysphondylium violaceum</name>
    <dbReference type="NCBI Taxonomy" id="133409"/>
    <lineage>
        <taxon>Eukaryota</taxon>
        <taxon>Amoebozoa</taxon>
        <taxon>Evosea</taxon>
        <taxon>Eumycetozoa</taxon>
        <taxon>Dictyostelia</taxon>
        <taxon>Dictyosteliales</taxon>
        <taxon>Dictyosteliaceae</taxon>
        <taxon>Polysphondylium</taxon>
    </lineage>
</organism>
<proteinExistence type="inferred from homology"/>
<sequence length="165" mass="18457">MSDNERNKETLENNSNIHMYNLQDQPKEEEESKGFFGKDVSKIPCFKPSMMYGIGAGISVAFLSTLFSSKGAVKSADFGVITFLLVAGGYWPICNYNFNLQNQKIKMVMDAQIAELNRKTQLELEKQKGASLDNSSLNNILKDSLQDLKSDLKSNNSNNNNNESK</sequence>
<comment type="caution">
    <text evidence="11">The sequence shown here is derived from an EMBL/GenBank/DDBJ whole genome shotgun (WGS) entry which is preliminary data.</text>
</comment>
<keyword evidence="6 10" id="KW-1133">Transmembrane helix</keyword>
<keyword evidence="4 10" id="KW-0812">Transmembrane</keyword>
<evidence type="ECO:0000256" key="8">
    <source>
        <dbReference type="ARBA" id="ARBA00023136"/>
    </source>
</evidence>
<dbReference type="Pfam" id="PF12597">
    <property type="entry name" value="Cox20"/>
    <property type="match status" value="1"/>
</dbReference>
<comment type="similarity">
    <text evidence="2">Belongs to the COX20 family.</text>
</comment>
<protein>
    <recommendedName>
        <fullName evidence="3">Cytochrome c oxidase assembly protein COX20, mitochondrial</fullName>
    </recommendedName>
</protein>
<dbReference type="GO" id="GO:0033617">
    <property type="term" value="P:mitochondrial respiratory chain complex IV assembly"/>
    <property type="evidence" value="ECO:0007669"/>
    <property type="project" value="InterPro"/>
</dbReference>
<keyword evidence="8 10" id="KW-0472">Membrane</keyword>
<evidence type="ECO:0000256" key="10">
    <source>
        <dbReference type="SAM" id="Phobius"/>
    </source>
</evidence>
<evidence type="ECO:0000256" key="5">
    <source>
        <dbReference type="ARBA" id="ARBA00022792"/>
    </source>
</evidence>
<evidence type="ECO:0000256" key="9">
    <source>
        <dbReference type="SAM" id="MobiDB-lite"/>
    </source>
</evidence>
<dbReference type="OrthoDB" id="14603at2759"/>
<dbReference type="PANTHER" id="PTHR31586:SF1">
    <property type="entry name" value="CYTOCHROME C OXIDASE ASSEMBLY PROTEIN COX20, MITOCHONDRIAL"/>
    <property type="match status" value="1"/>
</dbReference>
<feature type="compositionally biased region" description="Basic and acidic residues" evidence="9">
    <location>
        <begin position="1"/>
        <end position="11"/>
    </location>
</feature>
<evidence type="ECO:0000256" key="3">
    <source>
        <dbReference type="ARBA" id="ARBA00017689"/>
    </source>
</evidence>
<dbReference type="Proteomes" id="UP000695562">
    <property type="component" value="Unassembled WGS sequence"/>
</dbReference>
<keyword evidence="12" id="KW-1185">Reference proteome</keyword>
<evidence type="ECO:0000256" key="6">
    <source>
        <dbReference type="ARBA" id="ARBA00022989"/>
    </source>
</evidence>
<dbReference type="InterPro" id="IPR022533">
    <property type="entry name" value="Cox20"/>
</dbReference>
<dbReference type="EMBL" id="AJWJ01000427">
    <property type="protein sequence ID" value="KAF2070969.1"/>
    <property type="molecule type" value="Genomic_DNA"/>
</dbReference>
<gene>
    <name evidence="11" type="ORF">CYY_007719</name>
</gene>
<name>A0A8J4PRI1_9MYCE</name>
<dbReference type="PRINTS" id="PR02049">
    <property type="entry name" value="PROTEINF36A"/>
</dbReference>
<evidence type="ECO:0000256" key="1">
    <source>
        <dbReference type="ARBA" id="ARBA00004273"/>
    </source>
</evidence>
<feature type="transmembrane region" description="Helical" evidence="10">
    <location>
        <begin position="50"/>
        <end position="68"/>
    </location>
</feature>
<comment type="subcellular location">
    <subcellularLocation>
        <location evidence="1">Mitochondrion inner membrane</location>
    </subcellularLocation>
</comment>
<dbReference type="PANTHER" id="PTHR31586">
    <property type="entry name" value="CYTOCHROME C OXIDASE PROTEIN 20"/>
    <property type="match status" value="1"/>
</dbReference>
<keyword evidence="5" id="KW-0999">Mitochondrion inner membrane</keyword>
<evidence type="ECO:0000256" key="2">
    <source>
        <dbReference type="ARBA" id="ARBA00009575"/>
    </source>
</evidence>
<accession>A0A8J4PRI1</accession>
<keyword evidence="7" id="KW-0496">Mitochondrion</keyword>
<dbReference type="GO" id="GO:0005743">
    <property type="term" value="C:mitochondrial inner membrane"/>
    <property type="evidence" value="ECO:0007669"/>
    <property type="project" value="UniProtKB-SubCell"/>
</dbReference>
<feature type="region of interest" description="Disordered" evidence="9">
    <location>
        <begin position="1"/>
        <end position="31"/>
    </location>
</feature>